<dbReference type="AlphaFoldDB" id="A0A9D3XRL1"/>
<feature type="region of interest" description="Disordered" evidence="2">
    <location>
        <begin position="124"/>
        <end position="145"/>
    </location>
</feature>
<evidence type="ECO:0000256" key="1">
    <source>
        <dbReference type="SAM" id="Coils"/>
    </source>
</evidence>
<protein>
    <submittedName>
        <fullName evidence="3">Uncharacterized protein</fullName>
    </submittedName>
</protein>
<keyword evidence="4" id="KW-1185">Reference proteome</keyword>
<gene>
    <name evidence="3" type="ORF">KIL84_012767</name>
</gene>
<name>A0A9D3XRL1_9SAUR</name>
<proteinExistence type="predicted"/>
<evidence type="ECO:0000313" key="4">
    <source>
        <dbReference type="Proteomes" id="UP000827986"/>
    </source>
</evidence>
<evidence type="ECO:0000313" key="3">
    <source>
        <dbReference type="EMBL" id="KAH1184826.1"/>
    </source>
</evidence>
<dbReference type="Proteomes" id="UP000827986">
    <property type="component" value="Unassembled WGS sequence"/>
</dbReference>
<organism evidence="3 4">
    <name type="scientific">Mauremys mutica</name>
    <name type="common">yellowpond turtle</name>
    <dbReference type="NCBI Taxonomy" id="74926"/>
    <lineage>
        <taxon>Eukaryota</taxon>
        <taxon>Metazoa</taxon>
        <taxon>Chordata</taxon>
        <taxon>Craniata</taxon>
        <taxon>Vertebrata</taxon>
        <taxon>Euteleostomi</taxon>
        <taxon>Archelosauria</taxon>
        <taxon>Testudinata</taxon>
        <taxon>Testudines</taxon>
        <taxon>Cryptodira</taxon>
        <taxon>Durocryptodira</taxon>
        <taxon>Testudinoidea</taxon>
        <taxon>Geoemydidae</taxon>
        <taxon>Geoemydinae</taxon>
        <taxon>Mauremys</taxon>
    </lineage>
</organism>
<dbReference type="EMBL" id="JAHDVG010000464">
    <property type="protein sequence ID" value="KAH1184826.1"/>
    <property type="molecule type" value="Genomic_DNA"/>
</dbReference>
<accession>A0A9D3XRL1</accession>
<sequence>MGPRDGFIRRHHVNTYQKYCEFYHLDSKTKDWMAAWLLWQTCCAWQTAKADYNSETMQVKQELERVRAERDMWKAQAQAAGASCQQLAISAVKATERVEQAEEEREQSKELAVQVECLRGLVLEQGTHPGGKAAGPPGSGTKAPL</sequence>
<keyword evidence="1" id="KW-0175">Coiled coil</keyword>
<comment type="caution">
    <text evidence="3">The sequence shown here is derived from an EMBL/GenBank/DDBJ whole genome shotgun (WGS) entry which is preliminary data.</text>
</comment>
<evidence type="ECO:0000256" key="2">
    <source>
        <dbReference type="SAM" id="MobiDB-lite"/>
    </source>
</evidence>
<feature type="compositionally biased region" description="Low complexity" evidence="2">
    <location>
        <begin position="134"/>
        <end position="145"/>
    </location>
</feature>
<reference evidence="3" key="1">
    <citation type="submission" date="2021-09" db="EMBL/GenBank/DDBJ databases">
        <title>The genome of Mauremys mutica provides insights into the evolution of semi-aquatic lifestyle.</title>
        <authorList>
            <person name="Gong S."/>
            <person name="Gao Y."/>
        </authorList>
    </citation>
    <scope>NUCLEOTIDE SEQUENCE</scope>
    <source>
        <strain evidence="3">MM-2020</strain>
        <tissue evidence="3">Muscle</tissue>
    </source>
</reference>
<feature type="coiled-coil region" evidence="1">
    <location>
        <begin position="49"/>
        <end position="118"/>
    </location>
</feature>